<organism evidence="1">
    <name type="scientific">Amphimedon queenslandica</name>
    <name type="common">Sponge</name>
    <dbReference type="NCBI Taxonomy" id="400682"/>
    <lineage>
        <taxon>Eukaryota</taxon>
        <taxon>Metazoa</taxon>
        <taxon>Porifera</taxon>
        <taxon>Demospongiae</taxon>
        <taxon>Heteroscleromorpha</taxon>
        <taxon>Haplosclerida</taxon>
        <taxon>Niphatidae</taxon>
        <taxon>Amphimedon</taxon>
    </lineage>
</organism>
<reference evidence="1" key="1">
    <citation type="submission" date="2017-05" db="UniProtKB">
        <authorList>
            <consortium name="EnsemblMetazoa"/>
        </authorList>
    </citation>
    <scope>IDENTIFICATION</scope>
</reference>
<sequence>MIVVNLLINVDNPKEDGTFVIVMAGEHGPMTAEERRLKLKGLLENGSKIPQPILDCVLKYHHIFSLEMEKGSMKGWSTVSTLETVVRL</sequence>
<dbReference type="AlphaFoldDB" id="A0A1X7UZS7"/>
<evidence type="ECO:0000313" key="1">
    <source>
        <dbReference type="EnsemblMetazoa" id="Aqu2.1.33201_001"/>
    </source>
</evidence>
<dbReference type="InParanoid" id="A0A1X7UZS7"/>
<name>A0A1X7UZS7_AMPQE</name>
<protein>
    <submittedName>
        <fullName evidence="1">Uncharacterized protein</fullName>
    </submittedName>
</protein>
<proteinExistence type="predicted"/>
<dbReference type="EnsemblMetazoa" id="Aqu2.1.33201_001">
    <property type="protein sequence ID" value="Aqu2.1.33201_001"/>
    <property type="gene ID" value="Aqu2.1.33201"/>
</dbReference>
<accession>A0A1X7UZS7</accession>